<evidence type="ECO:0000256" key="7">
    <source>
        <dbReference type="SAM" id="MobiDB-lite"/>
    </source>
</evidence>
<dbReference type="Proteomes" id="UP000251889">
    <property type="component" value="Unassembled WGS sequence"/>
</dbReference>
<evidence type="ECO:0000313" key="10">
    <source>
        <dbReference type="EMBL" id="RAV98761.1"/>
    </source>
</evidence>
<keyword evidence="5 6" id="KW-0482">Metalloprotease</keyword>
<keyword evidence="3 6" id="KW-0378">Hydrolase</keyword>
<name>A0A364XZ94_9BACT</name>
<dbReference type="Pfam" id="PF01435">
    <property type="entry name" value="Peptidase_M48"/>
    <property type="match status" value="1"/>
</dbReference>
<evidence type="ECO:0000256" key="5">
    <source>
        <dbReference type="ARBA" id="ARBA00023049"/>
    </source>
</evidence>
<dbReference type="GO" id="GO:0046872">
    <property type="term" value="F:metal ion binding"/>
    <property type="evidence" value="ECO:0007669"/>
    <property type="project" value="UniProtKB-KW"/>
</dbReference>
<dbReference type="InterPro" id="IPR051156">
    <property type="entry name" value="Mito/Outer_Membr_Metalloprot"/>
</dbReference>
<organism evidence="10 11">
    <name type="scientific">Pseudochryseolinea flava</name>
    <dbReference type="NCBI Taxonomy" id="2059302"/>
    <lineage>
        <taxon>Bacteria</taxon>
        <taxon>Pseudomonadati</taxon>
        <taxon>Bacteroidota</taxon>
        <taxon>Cytophagia</taxon>
        <taxon>Cytophagales</taxon>
        <taxon>Fulvivirgaceae</taxon>
        <taxon>Pseudochryseolinea</taxon>
    </lineage>
</organism>
<dbReference type="GO" id="GO:0004222">
    <property type="term" value="F:metalloendopeptidase activity"/>
    <property type="evidence" value="ECO:0007669"/>
    <property type="project" value="InterPro"/>
</dbReference>
<dbReference type="PANTHER" id="PTHR22726:SF1">
    <property type="entry name" value="METALLOENDOPEPTIDASE OMA1, MITOCHONDRIAL"/>
    <property type="match status" value="1"/>
</dbReference>
<dbReference type="InterPro" id="IPR001915">
    <property type="entry name" value="Peptidase_M48"/>
</dbReference>
<dbReference type="OrthoDB" id="9810445at2"/>
<dbReference type="EMBL" id="QMFY01000015">
    <property type="protein sequence ID" value="RAV98761.1"/>
    <property type="molecule type" value="Genomic_DNA"/>
</dbReference>
<evidence type="ECO:0000256" key="6">
    <source>
        <dbReference type="RuleBase" id="RU003983"/>
    </source>
</evidence>
<accession>A0A364XZ94</accession>
<reference evidence="10 11" key="1">
    <citation type="submission" date="2018-06" db="EMBL/GenBank/DDBJ databases">
        <title>Chryseolinea flavus sp. nov., a member of the phylum Bacteroidetes isolated from soil.</title>
        <authorList>
            <person name="Li Y."/>
            <person name="Wang J."/>
        </authorList>
    </citation>
    <scope>NUCLEOTIDE SEQUENCE [LARGE SCALE GENOMIC DNA]</scope>
    <source>
        <strain evidence="10 11">SDU1-6</strain>
    </source>
</reference>
<evidence type="ECO:0000256" key="4">
    <source>
        <dbReference type="ARBA" id="ARBA00022833"/>
    </source>
</evidence>
<dbReference type="AlphaFoldDB" id="A0A364XZ94"/>
<evidence type="ECO:0000256" key="3">
    <source>
        <dbReference type="ARBA" id="ARBA00022801"/>
    </source>
</evidence>
<feature type="chain" id="PRO_5016859672" evidence="8">
    <location>
        <begin position="22"/>
        <end position="265"/>
    </location>
</feature>
<dbReference type="Gene3D" id="3.30.2010.10">
    <property type="entry name" value="Metalloproteases ('zincins'), catalytic domain"/>
    <property type="match status" value="1"/>
</dbReference>
<dbReference type="GO" id="GO:0016020">
    <property type="term" value="C:membrane"/>
    <property type="evidence" value="ECO:0007669"/>
    <property type="project" value="TreeGrafter"/>
</dbReference>
<evidence type="ECO:0000256" key="2">
    <source>
        <dbReference type="ARBA" id="ARBA00022723"/>
    </source>
</evidence>
<dbReference type="RefSeq" id="WP_112749158.1">
    <property type="nucleotide sequence ID" value="NZ_QMFY01000015.1"/>
</dbReference>
<evidence type="ECO:0000256" key="1">
    <source>
        <dbReference type="ARBA" id="ARBA00022670"/>
    </source>
</evidence>
<evidence type="ECO:0000259" key="9">
    <source>
        <dbReference type="Pfam" id="PF01435"/>
    </source>
</evidence>
<evidence type="ECO:0000313" key="11">
    <source>
        <dbReference type="Proteomes" id="UP000251889"/>
    </source>
</evidence>
<comment type="cofactor">
    <cofactor evidence="6">
        <name>Zn(2+)</name>
        <dbReference type="ChEBI" id="CHEBI:29105"/>
    </cofactor>
    <text evidence="6">Binds 1 zinc ion per subunit.</text>
</comment>
<dbReference type="GO" id="GO:0051603">
    <property type="term" value="P:proteolysis involved in protein catabolic process"/>
    <property type="evidence" value="ECO:0007669"/>
    <property type="project" value="TreeGrafter"/>
</dbReference>
<feature type="domain" description="Peptidase M48" evidence="9">
    <location>
        <begin position="71"/>
        <end position="240"/>
    </location>
</feature>
<comment type="caution">
    <text evidence="10">The sequence shown here is derived from an EMBL/GenBank/DDBJ whole genome shotgun (WGS) entry which is preliminary data.</text>
</comment>
<proteinExistence type="inferred from homology"/>
<feature type="signal peptide" evidence="8">
    <location>
        <begin position="1"/>
        <end position="21"/>
    </location>
</feature>
<keyword evidence="11" id="KW-1185">Reference proteome</keyword>
<gene>
    <name evidence="10" type="ORF">DQQ10_22350</name>
</gene>
<keyword evidence="4 6" id="KW-0862">Zinc</keyword>
<keyword evidence="1 6" id="KW-0645">Protease</keyword>
<protein>
    <submittedName>
        <fullName evidence="10">Peptidase M48</fullName>
    </submittedName>
</protein>
<keyword evidence="2" id="KW-0479">Metal-binding</keyword>
<dbReference type="PANTHER" id="PTHR22726">
    <property type="entry name" value="METALLOENDOPEPTIDASE OMA1"/>
    <property type="match status" value="1"/>
</dbReference>
<evidence type="ECO:0000256" key="8">
    <source>
        <dbReference type="SAM" id="SignalP"/>
    </source>
</evidence>
<keyword evidence="8" id="KW-0732">Signal</keyword>
<sequence length="265" mass="29169">MKRLICLFVFSSLLLATSCDENNNFIVFSVQDDVALGQQVKAEIMANPEYKILSESQYPQVYAYLNGMKNEILNSGKLAYKEEFAWELHVIHDDNVLNAFATPGGYIYIYTGLIKYLDNADDLAGVLGHELAHADERHTVRNLQKAYGVNALLAIALGQNPSALQEIAAQIAGSLAGLSFSRDFEREADANSVEYLSQTKYACNGAATFFIKLEEQGGGQPPEFLSTHPNPENRIEDINKKAEELDCDTSLSNDTGYASLKSALP</sequence>
<feature type="region of interest" description="Disordered" evidence="7">
    <location>
        <begin position="245"/>
        <end position="265"/>
    </location>
</feature>
<dbReference type="PROSITE" id="PS51257">
    <property type="entry name" value="PROKAR_LIPOPROTEIN"/>
    <property type="match status" value="1"/>
</dbReference>
<comment type="similarity">
    <text evidence="6">Belongs to the peptidase M48 family.</text>
</comment>